<dbReference type="InterPro" id="IPR011006">
    <property type="entry name" value="CheY-like_superfamily"/>
</dbReference>
<reference evidence="2" key="1">
    <citation type="submission" date="2022-10" db="EMBL/GenBank/DDBJ databases">
        <authorList>
            <person name="Hyden B.L."/>
            <person name="Feng K."/>
            <person name="Yates T."/>
            <person name="Jawdy S."/>
            <person name="Smart L.B."/>
            <person name="Muchero W."/>
        </authorList>
    </citation>
    <scope>NUCLEOTIDE SEQUENCE</scope>
    <source>
        <tissue evidence="2">Shoot tip</tissue>
    </source>
</reference>
<proteinExistence type="predicted"/>
<accession>A0ABQ9A5L8</accession>
<evidence type="ECO:0000313" key="3">
    <source>
        <dbReference type="Proteomes" id="UP001141253"/>
    </source>
</evidence>
<dbReference type="EMBL" id="JAPFFI010000023">
    <property type="protein sequence ID" value="KAJ6322884.1"/>
    <property type="molecule type" value="Genomic_DNA"/>
</dbReference>
<gene>
    <name evidence="2" type="ORF">OIU77_012674</name>
</gene>
<sequence length="160" mass="18173">MSGKEIRDGIMGEGQELSEEDESQINEDGRYMKDKGMELFQVQNDAQAVIQSQQQQSQGPLVLWERFLPLRSLKVLLVENDDSTRHVVSALLRNCGYEGESALRVIERRVKVPIPVLSAMHELAYYANWTDYPYCFSEACQDLGGNSRIIYKLGLGSRVQ</sequence>
<evidence type="ECO:0000313" key="2">
    <source>
        <dbReference type="EMBL" id="KAJ6322884.1"/>
    </source>
</evidence>
<feature type="non-terminal residue" evidence="2">
    <location>
        <position position="160"/>
    </location>
</feature>
<dbReference type="Proteomes" id="UP001141253">
    <property type="component" value="Chromosome 8"/>
</dbReference>
<comment type="caution">
    <text evidence="2">The sequence shown here is derived from an EMBL/GenBank/DDBJ whole genome shotgun (WGS) entry which is preliminary data.</text>
</comment>
<feature type="compositionally biased region" description="Acidic residues" evidence="1">
    <location>
        <begin position="16"/>
        <end position="25"/>
    </location>
</feature>
<name>A0ABQ9A5L8_9ROSI</name>
<protein>
    <submittedName>
        <fullName evidence="2">Uncharacterized protein</fullName>
    </submittedName>
</protein>
<keyword evidence="3" id="KW-1185">Reference proteome</keyword>
<dbReference type="SUPFAM" id="SSF52172">
    <property type="entry name" value="CheY-like"/>
    <property type="match status" value="1"/>
</dbReference>
<reference evidence="2" key="2">
    <citation type="journal article" date="2023" name="Int. J. Mol. Sci.">
        <title>De Novo Assembly and Annotation of 11 Diverse Shrub Willow (Salix) Genomes Reveals Novel Gene Organization in Sex-Linked Regions.</title>
        <authorList>
            <person name="Hyden B."/>
            <person name="Feng K."/>
            <person name="Yates T.B."/>
            <person name="Jawdy S."/>
            <person name="Cereghino C."/>
            <person name="Smart L.B."/>
            <person name="Muchero W."/>
        </authorList>
    </citation>
    <scope>NUCLEOTIDE SEQUENCE</scope>
    <source>
        <tissue evidence="2">Shoot tip</tissue>
    </source>
</reference>
<organism evidence="2 3">
    <name type="scientific">Salix suchowensis</name>
    <dbReference type="NCBI Taxonomy" id="1278906"/>
    <lineage>
        <taxon>Eukaryota</taxon>
        <taxon>Viridiplantae</taxon>
        <taxon>Streptophyta</taxon>
        <taxon>Embryophyta</taxon>
        <taxon>Tracheophyta</taxon>
        <taxon>Spermatophyta</taxon>
        <taxon>Magnoliopsida</taxon>
        <taxon>eudicotyledons</taxon>
        <taxon>Gunneridae</taxon>
        <taxon>Pentapetalae</taxon>
        <taxon>rosids</taxon>
        <taxon>fabids</taxon>
        <taxon>Malpighiales</taxon>
        <taxon>Salicaceae</taxon>
        <taxon>Saliceae</taxon>
        <taxon>Salix</taxon>
    </lineage>
</organism>
<evidence type="ECO:0000256" key="1">
    <source>
        <dbReference type="SAM" id="MobiDB-lite"/>
    </source>
</evidence>
<feature type="region of interest" description="Disordered" evidence="1">
    <location>
        <begin position="1"/>
        <end position="26"/>
    </location>
</feature>
<feature type="compositionally biased region" description="Basic and acidic residues" evidence="1">
    <location>
        <begin position="1"/>
        <end position="10"/>
    </location>
</feature>